<dbReference type="PANTHER" id="PTHR36182:SF1">
    <property type="entry name" value="PROTEIN, PUTATIVE (AFU_ORTHOLOGUE AFUA_6G10930)-RELATED"/>
    <property type="match status" value="1"/>
</dbReference>
<dbReference type="Gene3D" id="2.70.50.70">
    <property type="match status" value="1"/>
</dbReference>
<keyword evidence="3" id="KW-1185">Reference proteome</keyword>
<accession>A0AA39L7Q1</accession>
<dbReference type="Proteomes" id="UP001175261">
    <property type="component" value="Unassembled WGS sequence"/>
</dbReference>
<dbReference type="EMBL" id="JAPDFR010000004">
    <property type="protein sequence ID" value="KAK0387035.1"/>
    <property type="molecule type" value="Genomic_DNA"/>
</dbReference>
<evidence type="ECO:0008006" key="4">
    <source>
        <dbReference type="Google" id="ProtNLM"/>
    </source>
</evidence>
<evidence type="ECO:0000313" key="3">
    <source>
        <dbReference type="Proteomes" id="UP001175261"/>
    </source>
</evidence>
<comment type="caution">
    <text evidence="2">The sequence shown here is derived from an EMBL/GenBank/DDBJ whole genome shotgun (WGS) entry which is preliminary data.</text>
</comment>
<feature type="chain" id="PRO_5041404943" description="Endoglucanase" evidence="1">
    <location>
        <begin position="16"/>
        <end position="212"/>
    </location>
</feature>
<protein>
    <recommendedName>
        <fullName evidence="4">Endoglucanase</fullName>
    </recommendedName>
</protein>
<gene>
    <name evidence="2" type="ORF">NLU13_5349</name>
</gene>
<dbReference type="AlphaFoldDB" id="A0AA39L7Q1"/>
<dbReference type="PANTHER" id="PTHR36182">
    <property type="entry name" value="PROTEIN, PUTATIVE (AFU_ORTHOLOGUE AFUA_6G10930)-RELATED"/>
    <property type="match status" value="1"/>
</dbReference>
<proteinExistence type="predicted"/>
<evidence type="ECO:0000256" key="1">
    <source>
        <dbReference type="SAM" id="SignalP"/>
    </source>
</evidence>
<evidence type="ECO:0000313" key="2">
    <source>
        <dbReference type="EMBL" id="KAK0387035.1"/>
    </source>
</evidence>
<keyword evidence="1" id="KW-0732">Signal</keyword>
<organism evidence="2 3">
    <name type="scientific">Sarocladium strictum</name>
    <name type="common">Black bundle disease fungus</name>
    <name type="synonym">Acremonium strictum</name>
    <dbReference type="NCBI Taxonomy" id="5046"/>
    <lineage>
        <taxon>Eukaryota</taxon>
        <taxon>Fungi</taxon>
        <taxon>Dikarya</taxon>
        <taxon>Ascomycota</taxon>
        <taxon>Pezizomycotina</taxon>
        <taxon>Sordariomycetes</taxon>
        <taxon>Hypocreomycetidae</taxon>
        <taxon>Hypocreales</taxon>
        <taxon>Sarocladiaceae</taxon>
        <taxon>Sarocladium</taxon>
    </lineage>
</organism>
<feature type="signal peptide" evidence="1">
    <location>
        <begin position="1"/>
        <end position="15"/>
    </location>
</feature>
<reference evidence="2" key="1">
    <citation type="submission" date="2022-10" db="EMBL/GenBank/DDBJ databases">
        <title>Determination and structural analysis of whole genome sequence of Sarocladium strictum F4-1.</title>
        <authorList>
            <person name="Hu L."/>
            <person name="Jiang Y."/>
        </authorList>
    </citation>
    <scope>NUCLEOTIDE SEQUENCE</scope>
    <source>
        <strain evidence="2">F4-1</strain>
    </source>
</reference>
<name>A0AA39L7Q1_SARSR</name>
<sequence length="212" mass="22427">MKLTAVLGLCGLAVAHMEMTNPPPFRSRSNPFTTDIDYDMTNPLSRDGSNFPCKGYHNLFDTPQGASVATWQPGETHTLSLSGSALHGGGSCQASISYDRGQSFTVVKSWIGNCPLRPDWTFTVPWDAPAGEAIFAWSWYNMMGNRELYMNCAHVTIGGANGAPMAGRPGLFVANVGNGCSTAEGFDVLFPNAGPDVENTSGKSAPPAGACN</sequence>